<protein>
    <submittedName>
        <fullName evidence="8">Patatin-like phospholipase family protein</fullName>
    </submittedName>
</protein>
<name>A0A4Q9H0U1_9BURK</name>
<accession>A0A4Q9H0U1</accession>
<feature type="signal peptide" evidence="6">
    <location>
        <begin position="1"/>
        <end position="30"/>
    </location>
</feature>
<sequence>MSAPTARRQSLQRLLALGATGWMAHQQAQAQTPSAPAAHNSRSGSTAGKSSSGNKGSTAPTPPRLAVVLGGGSARGFAHIGVVKALEAQGIRPDLIVGSSAGALVGAFWAAGHDGSQMERLALQVRDSDVIDLIGTSVQGRRGLVSGQALQMFVNAGLRGRSIDGLPTPFAAVATRFPSGELQVFQSGEPGFAVRASCSIPGVFMPANQQGQDYLDGGLVSPIPVRTARQMGATFVVAVDVGADDPKAQQAVGGGMYELIVRSFEIMGQALRRQEAEDAHLVIRPDVGRIASTDFSARRALIDAGYKAGMLMGPVIKQKMRTA</sequence>
<feature type="short sequence motif" description="GXSXG" evidence="4">
    <location>
        <begin position="98"/>
        <end position="102"/>
    </location>
</feature>
<feature type="domain" description="PNPLA" evidence="7">
    <location>
        <begin position="67"/>
        <end position="229"/>
    </location>
</feature>
<dbReference type="Proteomes" id="UP000292120">
    <property type="component" value="Unassembled WGS sequence"/>
</dbReference>
<gene>
    <name evidence="8" type="ORF">EYS42_06990</name>
</gene>
<dbReference type="SUPFAM" id="SSF52151">
    <property type="entry name" value="FabD/lysophospholipase-like"/>
    <property type="match status" value="1"/>
</dbReference>
<keyword evidence="3 4" id="KW-0443">Lipid metabolism</keyword>
<dbReference type="Gene3D" id="3.40.1090.10">
    <property type="entry name" value="Cytosolic phospholipase A2 catalytic domain"/>
    <property type="match status" value="2"/>
</dbReference>
<dbReference type="GO" id="GO:0016787">
    <property type="term" value="F:hydrolase activity"/>
    <property type="evidence" value="ECO:0007669"/>
    <property type="project" value="UniProtKB-UniRule"/>
</dbReference>
<evidence type="ECO:0000256" key="4">
    <source>
        <dbReference type="PROSITE-ProRule" id="PRU01161"/>
    </source>
</evidence>
<dbReference type="PANTHER" id="PTHR14226">
    <property type="entry name" value="NEUROPATHY TARGET ESTERASE/SWISS CHEESE D.MELANOGASTER"/>
    <property type="match status" value="1"/>
</dbReference>
<feature type="compositionally biased region" description="Low complexity" evidence="5">
    <location>
        <begin position="24"/>
        <end position="59"/>
    </location>
</feature>
<evidence type="ECO:0000256" key="3">
    <source>
        <dbReference type="ARBA" id="ARBA00023098"/>
    </source>
</evidence>
<comment type="caution">
    <text evidence="4">Lacks conserved residue(s) required for the propagation of feature annotation.</text>
</comment>
<dbReference type="InterPro" id="IPR016035">
    <property type="entry name" value="Acyl_Trfase/lysoPLipase"/>
</dbReference>
<proteinExistence type="predicted"/>
<feature type="region of interest" description="Disordered" evidence="5">
    <location>
        <begin position="23"/>
        <end position="65"/>
    </location>
</feature>
<evidence type="ECO:0000256" key="2">
    <source>
        <dbReference type="ARBA" id="ARBA00022963"/>
    </source>
</evidence>
<dbReference type="RefSeq" id="WP_130967124.1">
    <property type="nucleotide sequence ID" value="NZ_SIXI01000002.1"/>
</dbReference>
<evidence type="ECO:0000256" key="5">
    <source>
        <dbReference type="SAM" id="MobiDB-lite"/>
    </source>
</evidence>
<feature type="short sequence motif" description="DGA/G" evidence="4">
    <location>
        <begin position="216"/>
        <end position="218"/>
    </location>
</feature>
<evidence type="ECO:0000256" key="6">
    <source>
        <dbReference type="SAM" id="SignalP"/>
    </source>
</evidence>
<feature type="active site" description="Nucleophile" evidence="4">
    <location>
        <position position="100"/>
    </location>
</feature>
<feature type="active site" description="Proton acceptor" evidence="4">
    <location>
        <position position="216"/>
    </location>
</feature>
<dbReference type="OrthoDB" id="5290098at2"/>
<dbReference type="InterPro" id="IPR050301">
    <property type="entry name" value="NTE"/>
</dbReference>
<evidence type="ECO:0000313" key="9">
    <source>
        <dbReference type="Proteomes" id="UP000292120"/>
    </source>
</evidence>
<feature type="chain" id="PRO_5021024089" evidence="6">
    <location>
        <begin position="31"/>
        <end position="323"/>
    </location>
</feature>
<dbReference type="PROSITE" id="PS51635">
    <property type="entry name" value="PNPLA"/>
    <property type="match status" value="1"/>
</dbReference>
<dbReference type="CDD" id="cd07205">
    <property type="entry name" value="Pat_PNPLA6_PNPLA7_NTE1_like"/>
    <property type="match status" value="1"/>
</dbReference>
<dbReference type="InterPro" id="IPR002641">
    <property type="entry name" value="PNPLA_dom"/>
</dbReference>
<reference evidence="8 9" key="1">
    <citation type="submission" date="2019-02" db="EMBL/GenBank/DDBJ databases">
        <title>Aquabacterium sp. strain KMB7.</title>
        <authorList>
            <person name="Chen W.-M."/>
        </authorList>
    </citation>
    <scope>NUCLEOTIDE SEQUENCE [LARGE SCALE GENOMIC DNA]</scope>
    <source>
        <strain evidence="8 9">KMB7</strain>
    </source>
</reference>
<dbReference type="AlphaFoldDB" id="A0A4Q9H0U1"/>
<comment type="caution">
    <text evidence="8">The sequence shown here is derived from an EMBL/GenBank/DDBJ whole genome shotgun (WGS) entry which is preliminary data.</text>
</comment>
<evidence type="ECO:0000313" key="8">
    <source>
        <dbReference type="EMBL" id="TBO32903.1"/>
    </source>
</evidence>
<evidence type="ECO:0000259" key="7">
    <source>
        <dbReference type="PROSITE" id="PS51635"/>
    </source>
</evidence>
<keyword evidence="1 4" id="KW-0378">Hydrolase</keyword>
<dbReference type="PANTHER" id="PTHR14226:SF29">
    <property type="entry name" value="NEUROPATHY TARGET ESTERASE SWS"/>
    <property type="match status" value="1"/>
</dbReference>
<dbReference type="Pfam" id="PF01734">
    <property type="entry name" value="Patatin"/>
    <property type="match status" value="1"/>
</dbReference>
<keyword evidence="9" id="KW-1185">Reference proteome</keyword>
<keyword evidence="6" id="KW-0732">Signal</keyword>
<keyword evidence="2 4" id="KW-0442">Lipid degradation</keyword>
<organism evidence="8 9">
    <name type="scientific">Aquabacterium lacunae</name>
    <dbReference type="NCBI Taxonomy" id="2528630"/>
    <lineage>
        <taxon>Bacteria</taxon>
        <taxon>Pseudomonadati</taxon>
        <taxon>Pseudomonadota</taxon>
        <taxon>Betaproteobacteria</taxon>
        <taxon>Burkholderiales</taxon>
        <taxon>Aquabacterium</taxon>
    </lineage>
</organism>
<evidence type="ECO:0000256" key="1">
    <source>
        <dbReference type="ARBA" id="ARBA00022801"/>
    </source>
</evidence>
<dbReference type="GO" id="GO:0016042">
    <property type="term" value="P:lipid catabolic process"/>
    <property type="evidence" value="ECO:0007669"/>
    <property type="project" value="UniProtKB-UniRule"/>
</dbReference>
<dbReference type="EMBL" id="SIXI01000002">
    <property type="protein sequence ID" value="TBO32903.1"/>
    <property type="molecule type" value="Genomic_DNA"/>
</dbReference>